<dbReference type="InterPro" id="IPR019734">
    <property type="entry name" value="TPR_rpt"/>
</dbReference>
<dbReference type="PANTHER" id="PTHR44858:SF1">
    <property type="entry name" value="UDP-N-ACETYLGLUCOSAMINE--PEPTIDE N-ACETYLGLUCOSAMINYLTRANSFERASE SPINDLY-RELATED"/>
    <property type="match status" value="1"/>
</dbReference>
<keyword evidence="1" id="KW-0677">Repeat</keyword>
<sequence>MSALSALLSATAVAGFHLPSNLPLSPRRTTSEQRHRDSLSGLHSRAALDPALLERPAKRRERLTSFAGALLLAFPLAERTADAAAEDTAEAGSASSLEPSSKDIQTVQEAFKYFDAKDFDRADRFFSRAIDKWESLYRGGRKGGRDELATLYKVRGNVRVDSKRFAEGLEDYNRAIDLMKTDGENDQGIARYQEYPDAFVQRGLTYEGLADWDAAVKDYSKAISLWGGGRGEGINPFVLVFRANALSRLGNYDDALVDYKAADDLFLSLRDDARATDARANFALALYETGRRDDAVKVMRQIVRRQPAYTDMHVALAAHAYSENDLPGALKEWQFACTRIESGCRRYTQLDWVSEIRRWPPSLVSELRSFINDVGGVEDIARKGGKII</sequence>
<dbReference type="OrthoDB" id="1926212at2759"/>
<evidence type="ECO:0000313" key="4">
    <source>
        <dbReference type="EMBL" id="CEL93194.1"/>
    </source>
</evidence>
<name>A0A0G4ECF0_VITBC</name>
<dbReference type="SUPFAM" id="SSF48452">
    <property type="entry name" value="TPR-like"/>
    <property type="match status" value="1"/>
</dbReference>
<reference evidence="4 5" key="1">
    <citation type="submission" date="2014-11" db="EMBL/GenBank/DDBJ databases">
        <authorList>
            <person name="Zhu J."/>
            <person name="Qi W."/>
            <person name="Song R."/>
        </authorList>
    </citation>
    <scope>NUCLEOTIDE SEQUENCE [LARGE SCALE GENOMIC DNA]</scope>
</reference>
<dbReference type="VEuPathDB" id="CryptoDB:Vbra_4774"/>
<feature type="region of interest" description="Disordered" evidence="3">
    <location>
        <begin position="19"/>
        <end position="41"/>
    </location>
</feature>
<evidence type="ECO:0000256" key="1">
    <source>
        <dbReference type="ARBA" id="ARBA00022737"/>
    </source>
</evidence>
<dbReference type="STRING" id="1169540.A0A0G4ECF0"/>
<dbReference type="Proteomes" id="UP000041254">
    <property type="component" value="Unassembled WGS sequence"/>
</dbReference>
<evidence type="ECO:0000256" key="3">
    <source>
        <dbReference type="SAM" id="MobiDB-lite"/>
    </source>
</evidence>
<dbReference type="PANTHER" id="PTHR44858">
    <property type="entry name" value="TETRATRICOPEPTIDE REPEAT PROTEIN 6"/>
    <property type="match status" value="1"/>
</dbReference>
<dbReference type="Gene3D" id="1.25.40.10">
    <property type="entry name" value="Tetratricopeptide repeat domain"/>
    <property type="match status" value="1"/>
</dbReference>
<dbReference type="EMBL" id="CDMY01000144">
    <property type="protein sequence ID" value="CEL93194.1"/>
    <property type="molecule type" value="Genomic_DNA"/>
</dbReference>
<organism evidence="4 5">
    <name type="scientific">Vitrella brassicaformis (strain CCMP3155)</name>
    <dbReference type="NCBI Taxonomy" id="1169540"/>
    <lineage>
        <taxon>Eukaryota</taxon>
        <taxon>Sar</taxon>
        <taxon>Alveolata</taxon>
        <taxon>Colpodellida</taxon>
        <taxon>Vitrellaceae</taxon>
        <taxon>Vitrella</taxon>
    </lineage>
</organism>
<proteinExistence type="predicted"/>
<feature type="compositionally biased region" description="Basic and acidic residues" evidence="3">
    <location>
        <begin position="29"/>
        <end position="38"/>
    </location>
</feature>
<keyword evidence="5" id="KW-1185">Reference proteome</keyword>
<evidence type="ECO:0000313" key="5">
    <source>
        <dbReference type="Proteomes" id="UP000041254"/>
    </source>
</evidence>
<dbReference type="PhylomeDB" id="A0A0G4ECF0"/>
<gene>
    <name evidence="4" type="ORF">Vbra_4774</name>
</gene>
<protein>
    <submittedName>
        <fullName evidence="4">Uncharacterized protein</fullName>
    </submittedName>
</protein>
<evidence type="ECO:0000256" key="2">
    <source>
        <dbReference type="ARBA" id="ARBA00022803"/>
    </source>
</evidence>
<dbReference type="InterPro" id="IPR011990">
    <property type="entry name" value="TPR-like_helical_dom_sf"/>
</dbReference>
<dbReference type="Pfam" id="PF13181">
    <property type="entry name" value="TPR_8"/>
    <property type="match status" value="1"/>
</dbReference>
<dbReference type="SMART" id="SM00028">
    <property type="entry name" value="TPR"/>
    <property type="match status" value="4"/>
</dbReference>
<accession>A0A0G4ECF0</accession>
<dbReference type="AlphaFoldDB" id="A0A0G4ECF0"/>
<dbReference type="InParanoid" id="A0A0G4ECF0"/>
<keyword evidence="2" id="KW-0802">TPR repeat</keyword>
<dbReference type="InterPro" id="IPR050498">
    <property type="entry name" value="Ycf3"/>
</dbReference>